<dbReference type="Gramene" id="OGLUM08G09400.1">
    <property type="protein sequence ID" value="OGLUM08G09400.1"/>
    <property type="gene ID" value="OGLUM08G09400"/>
</dbReference>
<dbReference type="EnsemblPlants" id="OGLUM08G09400.1">
    <property type="protein sequence ID" value="OGLUM08G09400.1"/>
    <property type="gene ID" value="OGLUM08G09400"/>
</dbReference>
<reference evidence="1" key="2">
    <citation type="submission" date="2018-05" db="EMBL/GenBank/DDBJ databases">
        <title>OgluRS3 (Oryza glumaepatula Reference Sequence Version 3).</title>
        <authorList>
            <person name="Zhang J."/>
            <person name="Kudrna D."/>
            <person name="Lee S."/>
            <person name="Talag J."/>
            <person name="Welchert J."/>
            <person name="Wing R.A."/>
        </authorList>
    </citation>
    <scope>NUCLEOTIDE SEQUENCE [LARGE SCALE GENOMIC DNA]</scope>
</reference>
<organism evidence="1">
    <name type="scientific">Oryza glumipatula</name>
    <dbReference type="NCBI Taxonomy" id="40148"/>
    <lineage>
        <taxon>Eukaryota</taxon>
        <taxon>Viridiplantae</taxon>
        <taxon>Streptophyta</taxon>
        <taxon>Embryophyta</taxon>
        <taxon>Tracheophyta</taxon>
        <taxon>Spermatophyta</taxon>
        <taxon>Magnoliopsida</taxon>
        <taxon>Liliopsida</taxon>
        <taxon>Poales</taxon>
        <taxon>Poaceae</taxon>
        <taxon>BOP clade</taxon>
        <taxon>Oryzoideae</taxon>
        <taxon>Oryzeae</taxon>
        <taxon>Oryzinae</taxon>
        <taxon>Oryza</taxon>
    </lineage>
</organism>
<reference evidence="1" key="1">
    <citation type="submission" date="2015-04" db="UniProtKB">
        <authorList>
            <consortium name="EnsemblPlants"/>
        </authorList>
    </citation>
    <scope>IDENTIFICATION</scope>
</reference>
<dbReference type="AlphaFoldDB" id="A0A0E0AT74"/>
<accession>A0A0E0AT74</accession>
<evidence type="ECO:0000313" key="2">
    <source>
        <dbReference type="Proteomes" id="UP000026961"/>
    </source>
</evidence>
<name>A0A0E0AT74_9ORYZ</name>
<keyword evidence="2" id="KW-1185">Reference proteome</keyword>
<proteinExistence type="predicted"/>
<dbReference type="HOGENOM" id="CLU_2577760_0_0_1"/>
<sequence length="81" mass="9212">MVTDAAMLLKDIIILSTGAYTAISVVCGFSDKEFIHGLHKWELDHRSIEEMMSFFPGGLRVMLVDDNMKQRDVLRKIVDPD</sequence>
<dbReference type="Proteomes" id="UP000026961">
    <property type="component" value="Chromosome 8"/>
</dbReference>
<protein>
    <submittedName>
        <fullName evidence="1">Uncharacterized protein</fullName>
    </submittedName>
</protein>
<evidence type="ECO:0000313" key="1">
    <source>
        <dbReference type="EnsemblPlants" id="OGLUM08G09400.1"/>
    </source>
</evidence>